<gene>
    <name evidence="1" type="ORF">SAMN05444411_102139</name>
</gene>
<evidence type="ECO:0000313" key="2">
    <source>
        <dbReference type="Proteomes" id="UP000199595"/>
    </source>
</evidence>
<evidence type="ECO:0008006" key="3">
    <source>
        <dbReference type="Google" id="ProtNLM"/>
    </source>
</evidence>
<reference evidence="1 2" key="1">
    <citation type="submission" date="2016-10" db="EMBL/GenBank/DDBJ databases">
        <authorList>
            <person name="de Groot N.N."/>
        </authorList>
    </citation>
    <scope>NUCLEOTIDE SEQUENCE [LARGE SCALE GENOMIC DNA]</scope>
    <source>
        <strain evidence="1 2">DSM 24956</strain>
    </source>
</reference>
<name>A0A1H2W917_9FLAO</name>
<dbReference type="PANTHER" id="PTHR37833:SF1">
    <property type="entry name" value="SIGNAL PEPTIDE PROTEIN"/>
    <property type="match status" value="1"/>
</dbReference>
<keyword evidence="2" id="KW-1185">Reference proteome</keyword>
<evidence type="ECO:0000313" key="1">
    <source>
        <dbReference type="EMBL" id="SDW77028.1"/>
    </source>
</evidence>
<dbReference type="Gene3D" id="2.60.40.10">
    <property type="entry name" value="Immunoglobulins"/>
    <property type="match status" value="1"/>
</dbReference>
<sequence>MKKITFLLAILSIAFVSCKDDATKKINANNVELAKERDSKIKLGSPVIEFDKTEYDFGTISEGEKVEGVFNIKNTGKTDLMVLSAKATCGCTVPTWPKEAIKPGESAELKFTFNSKGRSGKQTKSITLQTNTEKVTEIIRIKGMVEKKS</sequence>
<dbReference type="Proteomes" id="UP000199595">
    <property type="component" value="Unassembled WGS sequence"/>
</dbReference>
<dbReference type="PROSITE" id="PS51257">
    <property type="entry name" value="PROKAR_LIPOPROTEIN"/>
    <property type="match status" value="1"/>
</dbReference>
<dbReference type="AlphaFoldDB" id="A0A1H2W917"/>
<dbReference type="PANTHER" id="PTHR37833">
    <property type="entry name" value="LIPOPROTEIN-RELATED"/>
    <property type="match status" value="1"/>
</dbReference>
<dbReference type="InterPro" id="IPR011467">
    <property type="entry name" value="DUF1573"/>
</dbReference>
<dbReference type="Pfam" id="PF07610">
    <property type="entry name" value="DUF1573"/>
    <property type="match status" value="1"/>
</dbReference>
<dbReference type="EMBL" id="FNNJ01000002">
    <property type="protein sequence ID" value="SDW77028.1"/>
    <property type="molecule type" value="Genomic_DNA"/>
</dbReference>
<protein>
    <recommendedName>
        <fullName evidence="3">DUF1573 domain-containing protein</fullName>
    </recommendedName>
</protein>
<dbReference type="RefSeq" id="WP_090120800.1">
    <property type="nucleotide sequence ID" value="NZ_FNNJ01000002.1"/>
</dbReference>
<accession>A0A1H2W917</accession>
<proteinExistence type="predicted"/>
<dbReference type="OrthoDB" id="826619at2"/>
<dbReference type="STRING" id="762486.SAMN05444411_102139"/>
<organism evidence="1 2">
    <name type="scientific">Lutibacter oricola</name>
    <dbReference type="NCBI Taxonomy" id="762486"/>
    <lineage>
        <taxon>Bacteria</taxon>
        <taxon>Pseudomonadati</taxon>
        <taxon>Bacteroidota</taxon>
        <taxon>Flavobacteriia</taxon>
        <taxon>Flavobacteriales</taxon>
        <taxon>Flavobacteriaceae</taxon>
        <taxon>Lutibacter</taxon>
    </lineage>
</organism>
<dbReference type="InterPro" id="IPR013783">
    <property type="entry name" value="Ig-like_fold"/>
</dbReference>